<feature type="transmembrane region" description="Helical" evidence="2">
    <location>
        <begin position="95"/>
        <end position="115"/>
    </location>
</feature>
<keyword evidence="4" id="KW-1185">Reference proteome</keyword>
<evidence type="ECO:0000256" key="1">
    <source>
        <dbReference type="SAM" id="MobiDB-lite"/>
    </source>
</evidence>
<comment type="caution">
    <text evidence="3">The sequence shown here is derived from an EMBL/GenBank/DDBJ whole genome shotgun (WGS) entry which is preliminary data.</text>
</comment>
<name>A0AB34GFH4_ESCRO</name>
<keyword evidence="2" id="KW-0812">Transmembrane</keyword>
<organism evidence="3 4">
    <name type="scientific">Eschrichtius robustus</name>
    <name type="common">California gray whale</name>
    <name type="synonym">Eschrichtius gibbosus</name>
    <dbReference type="NCBI Taxonomy" id="9764"/>
    <lineage>
        <taxon>Eukaryota</taxon>
        <taxon>Metazoa</taxon>
        <taxon>Chordata</taxon>
        <taxon>Craniata</taxon>
        <taxon>Vertebrata</taxon>
        <taxon>Euteleostomi</taxon>
        <taxon>Mammalia</taxon>
        <taxon>Eutheria</taxon>
        <taxon>Laurasiatheria</taxon>
        <taxon>Artiodactyla</taxon>
        <taxon>Whippomorpha</taxon>
        <taxon>Cetacea</taxon>
        <taxon>Mysticeti</taxon>
        <taxon>Eschrichtiidae</taxon>
        <taxon>Eschrichtius</taxon>
    </lineage>
</organism>
<sequence>MRPAAPGSPASQELDPLHRSSLPGGEAAARSLGGCCGSQLPCLPSPPLFNPQVVSTRPVPAVSLGSACAAPVGEPGQRPWRDHPEAERPLQRRKVMCYLLLAGVTVLLVLILIVATSVRNVPPLGIQVSSTWAQLWGIQVSSVWAQLWGIQVSSTWAQLWGIQPALTRPCKEPKTSHRGSNSDHGNGNDHCTGLICVPPDEPPGPQNIHSPLALLSSEGCEGSGARLRGSRVTCTLVQLASSRIAQVSAMAPTGKELVEPVEGGNGAISAAFGVPVASVTKACRAPGPQQPCSPRWGCLLTAAIAITVAEVRPSTARSSSQLGQRQALEVLNCQEQSGSRERGSSAGRASLRRWLWSEADLWRGWEPGAGGAALESDDPGGAPFAALRRPCVKPRFLPGTVLRLATDLPPPQTPQKQGFEFPFLLLKLRPGNVAQTPASRHQPPSLLRAQLPESAVRTWGLLQGPRSEPGQAEPSEVPTVIVSIFVVWGQLPCGTPCDSQCPGQRPHRSRAAMPSQILPPSQTAQARSLGTFSVRVH</sequence>
<evidence type="ECO:0000313" key="4">
    <source>
        <dbReference type="Proteomes" id="UP001159641"/>
    </source>
</evidence>
<dbReference type="AlphaFoldDB" id="A0AB34GFH4"/>
<dbReference type="Proteomes" id="UP001159641">
    <property type="component" value="Unassembled WGS sequence"/>
</dbReference>
<keyword evidence="2" id="KW-1133">Transmembrane helix</keyword>
<evidence type="ECO:0000256" key="2">
    <source>
        <dbReference type="SAM" id="Phobius"/>
    </source>
</evidence>
<gene>
    <name evidence="3" type="ORF">J1605_013907</name>
</gene>
<accession>A0AB34GFH4</accession>
<protein>
    <submittedName>
        <fullName evidence="3">Uncharacterized protein</fullName>
    </submittedName>
</protein>
<keyword evidence="2" id="KW-0472">Membrane</keyword>
<reference evidence="3 4" key="1">
    <citation type="submission" date="2022-11" db="EMBL/GenBank/DDBJ databases">
        <title>Whole genome sequence of Eschrichtius robustus ER-17-0199.</title>
        <authorList>
            <person name="Bruniche-Olsen A."/>
            <person name="Black A.N."/>
            <person name="Fields C.J."/>
            <person name="Walden K."/>
            <person name="Dewoody J.A."/>
        </authorList>
    </citation>
    <scope>NUCLEOTIDE SEQUENCE [LARGE SCALE GENOMIC DNA]</scope>
    <source>
        <strain evidence="3">ER-17-0199</strain>
        <tissue evidence="3">Blubber</tissue>
    </source>
</reference>
<evidence type="ECO:0000313" key="3">
    <source>
        <dbReference type="EMBL" id="KAJ8778047.1"/>
    </source>
</evidence>
<dbReference type="EMBL" id="JAIQCJ010002272">
    <property type="protein sequence ID" value="KAJ8778047.1"/>
    <property type="molecule type" value="Genomic_DNA"/>
</dbReference>
<proteinExistence type="predicted"/>
<feature type="region of interest" description="Disordered" evidence="1">
    <location>
        <begin position="1"/>
        <end position="28"/>
    </location>
</feature>